<feature type="binding site" evidence="10">
    <location>
        <position position="273"/>
    </location>
    <ligand>
        <name>ATP</name>
        <dbReference type="ChEBI" id="CHEBI:30616"/>
        <note>ligand shared between two neighboring subunits</note>
    </ligand>
</feature>
<comment type="cofactor">
    <cofactor evidence="10">
        <name>K(+)</name>
        <dbReference type="ChEBI" id="CHEBI:29103"/>
    </cofactor>
    <text evidence="10">Binds 1 potassium ion per subunit.</text>
</comment>
<comment type="cofactor">
    <cofactor evidence="10">
        <name>Mg(2+)</name>
        <dbReference type="ChEBI" id="CHEBI:18420"/>
    </cofactor>
    <text evidence="10">Binds 2 divalent ions per subunit.</text>
</comment>
<dbReference type="GO" id="GO:0005737">
    <property type="term" value="C:cytoplasm"/>
    <property type="evidence" value="ECO:0007669"/>
    <property type="project" value="UniProtKB-SubCell"/>
</dbReference>
<keyword evidence="6 10" id="KW-0547">Nucleotide-binding</keyword>
<dbReference type="AlphaFoldDB" id="A0A0P1HA80"/>
<dbReference type="InterPro" id="IPR022636">
    <property type="entry name" value="S-AdoMet_synthetase_sfam"/>
</dbReference>
<dbReference type="CDD" id="cd18079">
    <property type="entry name" value="S-AdoMet_synt"/>
    <property type="match status" value="1"/>
</dbReference>
<evidence type="ECO:0000313" key="17">
    <source>
        <dbReference type="Proteomes" id="UP000051326"/>
    </source>
</evidence>
<dbReference type="PROSITE" id="PS00376">
    <property type="entry name" value="ADOMET_SYNTHASE_1"/>
    <property type="match status" value="1"/>
</dbReference>
<proteinExistence type="inferred from homology"/>
<comment type="subcellular location">
    <subcellularLocation>
        <location evidence="10 11">Cytoplasm</location>
    </subcellularLocation>
</comment>
<evidence type="ECO:0000256" key="3">
    <source>
        <dbReference type="ARBA" id="ARBA00022563"/>
    </source>
</evidence>
<keyword evidence="10" id="KW-0963">Cytoplasm</keyword>
<evidence type="ECO:0000259" key="14">
    <source>
        <dbReference type="Pfam" id="PF02772"/>
    </source>
</evidence>
<feature type="binding site" description="in other chain" evidence="10">
    <location>
        <position position="17"/>
    </location>
    <ligand>
        <name>ATP</name>
        <dbReference type="ChEBI" id="CHEBI:30616"/>
        <note>ligand shared between two neighboring subunits</note>
    </ligand>
</feature>
<keyword evidence="3 10" id="KW-0554">One-carbon metabolism</keyword>
<feature type="binding site" description="in other chain" evidence="10">
    <location>
        <position position="277"/>
    </location>
    <ligand>
        <name>L-methionine</name>
        <dbReference type="ChEBI" id="CHEBI:57844"/>
        <note>ligand shared between two neighboring subunits</note>
    </ligand>
</feature>
<feature type="binding site" evidence="10">
    <location>
        <position position="246"/>
    </location>
    <ligand>
        <name>ATP</name>
        <dbReference type="ChEBI" id="CHEBI:30616"/>
        <note>ligand shared between two neighboring subunits</note>
    </ligand>
</feature>
<dbReference type="NCBIfam" id="TIGR01034">
    <property type="entry name" value="metK"/>
    <property type="match status" value="1"/>
</dbReference>
<evidence type="ECO:0000256" key="4">
    <source>
        <dbReference type="ARBA" id="ARBA00022679"/>
    </source>
</evidence>
<accession>A0A0P1HA80</accession>
<dbReference type="PIRSF" id="PIRSF000497">
    <property type="entry name" value="MAT"/>
    <property type="match status" value="1"/>
</dbReference>
<evidence type="ECO:0000256" key="7">
    <source>
        <dbReference type="ARBA" id="ARBA00022840"/>
    </source>
</evidence>
<evidence type="ECO:0000256" key="1">
    <source>
        <dbReference type="ARBA" id="ARBA00005224"/>
    </source>
</evidence>
<dbReference type="GO" id="GO:0000287">
    <property type="term" value="F:magnesium ion binding"/>
    <property type="evidence" value="ECO:0007669"/>
    <property type="project" value="UniProtKB-UniRule"/>
</dbReference>
<name>A0A0P1HA80_9RHOB</name>
<sequence length="393" mass="42293">MTRMNYTFTSESVSEGHPDKVCDRISDAVLDAFLAEEPEARVAAETFATTNRVVIGGEVGLSDQDKLHDYMGKIDEIARACIKDIGYEQEKFHHETVEVTNLLHEQSAHIAQGVDASGEKDEGAGDQGIMFGFATNETSALMPAPIQYSHAILRRLAEVRKNGTEPALGPDAKSQLSVIYEGGKPVGISSLVLSTQHLDESLTSNDIRAIVEPYIRETLPDGWLTENTVWHVNPTGKFVIGGPDGDAGLTGRKIIVDTYGGAAPHGGGAFSGKDPTKVDRSAAYAARYLAKNVVAAGMADKCTIQLSYAIGVSKPLSIYADTHGTGEVEPAAIEKAIDQVMDLTPRGIRQHLGLNRPIYQRTAAYGHFGREPEADGGFSWERTDLAEALKKAV</sequence>
<dbReference type="InterPro" id="IPR022630">
    <property type="entry name" value="S-AdoMet_synt_C"/>
</dbReference>
<comment type="catalytic activity">
    <reaction evidence="10">
        <text>L-methionine + ATP + H2O = S-adenosyl-L-methionine + phosphate + diphosphate</text>
        <dbReference type="Rhea" id="RHEA:21080"/>
        <dbReference type="ChEBI" id="CHEBI:15377"/>
        <dbReference type="ChEBI" id="CHEBI:30616"/>
        <dbReference type="ChEBI" id="CHEBI:33019"/>
        <dbReference type="ChEBI" id="CHEBI:43474"/>
        <dbReference type="ChEBI" id="CHEBI:57844"/>
        <dbReference type="ChEBI" id="CHEBI:59789"/>
        <dbReference type="EC" id="2.5.1.6"/>
    </reaction>
</comment>
<evidence type="ECO:0000256" key="5">
    <source>
        <dbReference type="ARBA" id="ARBA00022723"/>
    </source>
</evidence>
<keyword evidence="5 10" id="KW-0479">Metal-binding</keyword>
<dbReference type="STRING" id="1396826.PHA8399_02315"/>
<feature type="binding site" evidence="10">
    <location>
        <position position="45"/>
    </location>
    <ligand>
        <name>K(+)</name>
        <dbReference type="ChEBI" id="CHEBI:29103"/>
    </ligand>
</feature>
<dbReference type="Pfam" id="PF02772">
    <property type="entry name" value="S-AdoMet_synt_M"/>
    <property type="match status" value="1"/>
</dbReference>
<keyword evidence="9 10" id="KW-0630">Potassium</keyword>
<comment type="subunit">
    <text evidence="10">Homotetramer; dimer of dimers.</text>
</comment>
<evidence type="ECO:0000256" key="8">
    <source>
        <dbReference type="ARBA" id="ARBA00022842"/>
    </source>
</evidence>
<feature type="binding site" evidence="10">
    <location>
        <position position="19"/>
    </location>
    <ligand>
        <name>Mg(2+)</name>
        <dbReference type="ChEBI" id="CHEBI:18420"/>
    </ligand>
</feature>
<evidence type="ECO:0000259" key="13">
    <source>
        <dbReference type="Pfam" id="PF00438"/>
    </source>
</evidence>
<evidence type="ECO:0000256" key="2">
    <source>
        <dbReference type="ARBA" id="ARBA00009685"/>
    </source>
</evidence>
<dbReference type="PANTHER" id="PTHR11964">
    <property type="entry name" value="S-ADENOSYLMETHIONINE SYNTHETASE"/>
    <property type="match status" value="1"/>
</dbReference>
<evidence type="ECO:0000256" key="9">
    <source>
        <dbReference type="ARBA" id="ARBA00022958"/>
    </source>
</evidence>
<dbReference type="InterPro" id="IPR022628">
    <property type="entry name" value="S-AdoMet_synt_N"/>
</dbReference>
<feature type="domain" description="S-adenosylmethionine synthetase C-terminal" evidence="15">
    <location>
        <begin position="240"/>
        <end position="382"/>
    </location>
</feature>
<feature type="binding site" evidence="10">
    <location>
        <position position="269"/>
    </location>
    <ligand>
        <name>ATP</name>
        <dbReference type="ChEBI" id="CHEBI:30616"/>
        <note>ligand shared between two neighboring subunits</note>
    </ligand>
</feature>
<gene>
    <name evidence="10 16" type="primary">metK</name>
    <name evidence="16" type="ORF">PHA8399_02315</name>
</gene>
<dbReference type="RefSeq" id="WP_058286288.1">
    <property type="nucleotide sequence ID" value="NZ_CYSR01000022.1"/>
</dbReference>
<evidence type="ECO:0000256" key="10">
    <source>
        <dbReference type="HAMAP-Rule" id="MF_00086"/>
    </source>
</evidence>
<keyword evidence="8 10" id="KW-0460">Magnesium</keyword>
<dbReference type="Pfam" id="PF02773">
    <property type="entry name" value="S-AdoMet_synt_C"/>
    <property type="match status" value="1"/>
</dbReference>
<dbReference type="InterPro" id="IPR022629">
    <property type="entry name" value="S-AdoMet_synt_central"/>
</dbReference>
<dbReference type="Proteomes" id="UP000051326">
    <property type="component" value="Unassembled WGS sequence"/>
</dbReference>
<keyword evidence="4 10" id="KW-0808">Transferase</keyword>
<dbReference type="InterPro" id="IPR022631">
    <property type="entry name" value="ADOMET_SYNTHASE_CS"/>
</dbReference>
<dbReference type="GO" id="GO:0006556">
    <property type="term" value="P:S-adenosylmethionine biosynthetic process"/>
    <property type="evidence" value="ECO:0007669"/>
    <property type="project" value="UniProtKB-UniRule"/>
</dbReference>
<dbReference type="Pfam" id="PF00438">
    <property type="entry name" value="S-AdoMet_synt_N"/>
    <property type="match status" value="1"/>
</dbReference>
<feature type="binding site" description="in other chain" evidence="10">
    <location>
        <begin position="171"/>
        <end position="173"/>
    </location>
    <ligand>
        <name>ATP</name>
        <dbReference type="ChEBI" id="CHEBI:30616"/>
        <note>ligand shared between two neighboring subunits</note>
    </ligand>
</feature>
<organism evidence="16 17">
    <name type="scientific">Leisingera aquaemixtae</name>
    <dbReference type="NCBI Taxonomy" id="1396826"/>
    <lineage>
        <taxon>Bacteria</taxon>
        <taxon>Pseudomonadati</taxon>
        <taxon>Pseudomonadota</taxon>
        <taxon>Alphaproteobacteria</taxon>
        <taxon>Rhodobacterales</taxon>
        <taxon>Roseobacteraceae</taxon>
        <taxon>Leisingera</taxon>
    </lineage>
</organism>
<dbReference type="UniPathway" id="UPA00315">
    <property type="reaction ID" value="UER00080"/>
</dbReference>
<dbReference type="GO" id="GO:0005524">
    <property type="term" value="F:ATP binding"/>
    <property type="evidence" value="ECO:0007669"/>
    <property type="project" value="UniProtKB-UniRule"/>
</dbReference>
<dbReference type="EMBL" id="CYSR01000022">
    <property type="protein sequence ID" value="CUI00189.1"/>
    <property type="molecule type" value="Genomic_DNA"/>
</dbReference>
<dbReference type="GO" id="GO:0004478">
    <property type="term" value="F:methionine adenosyltransferase activity"/>
    <property type="evidence" value="ECO:0007669"/>
    <property type="project" value="UniProtKB-UniRule"/>
</dbReference>
<dbReference type="SUPFAM" id="SSF55973">
    <property type="entry name" value="S-adenosylmethionine synthetase"/>
    <property type="match status" value="3"/>
</dbReference>
<evidence type="ECO:0000256" key="6">
    <source>
        <dbReference type="ARBA" id="ARBA00022741"/>
    </source>
</evidence>
<evidence type="ECO:0000313" key="16">
    <source>
        <dbReference type="EMBL" id="CUI00189.1"/>
    </source>
</evidence>
<dbReference type="GO" id="GO:0006730">
    <property type="term" value="P:one-carbon metabolic process"/>
    <property type="evidence" value="ECO:0007669"/>
    <property type="project" value="UniProtKB-KW"/>
</dbReference>
<dbReference type="EC" id="2.5.1.6" evidence="10"/>
<protein>
    <recommendedName>
        <fullName evidence="10">S-adenosylmethionine synthase</fullName>
        <shortName evidence="10">AdoMet synthase</shortName>
        <ecNumber evidence="10">2.5.1.6</ecNumber>
    </recommendedName>
    <alternativeName>
        <fullName evidence="10">MAT</fullName>
    </alternativeName>
    <alternativeName>
        <fullName evidence="10">Methionine adenosyltransferase</fullName>
    </alternativeName>
</protein>
<dbReference type="FunFam" id="3.30.300.10:FF:000003">
    <property type="entry name" value="S-adenosylmethionine synthase"/>
    <property type="match status" value="1"/>
</dbReference>
<reference evidence="16 17" key="1">
    <citation type="submission" date="2015-09" db="EMBL/GenBank/DDBJ databases">
        <authorList>
            <consortium name="Swine Surveillance"/>
        </authorList>
    </citation>
    <scope>NUCLEOTIDE SEQUENCE [LARGE SCALE GENOMIC DNA]</scope>
    <source>
        <strain evidence="16 17">CECT 8399</strain>
    </source>
</reference>
<feature type="binding site" description="in other chain" evidence="10">
    <location>
        <begin position="237"/>
        <end position="238"/>
    </location>
    <ligand>
        <name>ATP</name>
        <dbReference type="ChEBI" id="CHEBI:30616"/>
        <note>ligand shared between two neighboring subunits</note>
    </ligand>
</feature>
<evidence type="ECO:0000259" key="15">
    <source>
        <dbReference type="Pfam" id="PF02773"/>
    </source>
</evidence>
<dbReference type="InterPro" id="IPR002133">
    <property type="entry name" value="S-AdoMet_synthetase"/>
</dbReference>
<feature type="binding site" description="in other chain" evidence="10">
    <location>
        <position position="106"/>
    </location>
    <ligand>
        <name>L-methionine</name>
        <dbReference type="ChEBI" id="CHEBI:57844"/>
        <note>ligand shared between two neighboring subunits</note>
    </ligand>
</feature>
<feature type="binding site" evidence="10">
    <location>
        <position position="246"/>
    </location>
    <ligand>
        <name>L-methionine</name>
        <dbReference type="ChEBI" id="CHEBI:57844"/>
        <note>ligand shared between two neighboring subunits</note>
    </ligand>
</feature>
<dbReference type="HAMAP" id="MF_00086">
    <property type="entry name" value="S_AdoMet_synth1"/>
    <property type="match status" value="1"/>
</dbReference>
<keyword evidence="7 10" id="KW-0067">ATP-binding</keyword>
<comment type="function">
    <text evidence="10">Catalyzes the formation of S-adenosylmethionine (AdoMet) from methionine and ATP. The overall synthetic reaction is composed of two sequential steps, AdoMet formation and the subsequent tripolyphosphate hydrolysis which occurs prior to release of AdoMet from the enzyme.</text>
</comment>
<feature type="region of interest" description="Flexible loop" evidence="10">
    <location>
        <begin position="106"/>
        <end position="116"/>
    </location>
</feature>
<evidence type="ECO:0000256" key="12">
    <source>
        <dbReference type="RuleBase" id="RU004462"/>
    </source>
</evidence>
<dbReference type="Gene3D" id="3.30.300.10">
    <property type="match status" value="3"/>
</dbReference>
<evidence type="ECO:0000256" key="11">
    <source>
        <dbReference type="RuleBase" id="RU000542"/>
    </source>
</evidence>
<feature type="binding site" description="in other chain" evidence="10">
    <location>
        <position position="58"/>
    </location>
    <ligand>
        <name>L-methionine</name>
        <dbReference type="ChEBI" id="CHEBI:57844"/>
        <note>ligand shared between two neighboring subunits</note>
    </ligand>
</feature>
<dbReference type="PROSITE" id="PS00377">
    <property type="entry name" value="ADOMET_SYNTHASE_2"/>
    <property type="match status" value="1"/>
</dbReference>
<comment type="similarity">
    <text evidence="2 10 12">Belongs to the AdoMet synthase family.</text>
</comment>
<comment type="pathway">
    <text evidence="1 10">Amino-acid biosynthesis; S-adenosyl-L-methionine biosynthesis; S-adenosyl-L-methionine from L-methionine: step 1/1.</text>
</comment>
<feature type="binding site" description="in other chain" evidence="10">
    <location>
        <begin position="252"/>
        <end position="253"/>
    </location>
    <ligand>
        <name>ATP</name>
        <dbReference type="ChEBI" id="CHEBI:30616"/>
        <note>ligand shared between two neighboring subunits</note>
    </ligand>
</feature>
<feature type="domain" description="S-adenosylmethionine synthetase N-terminal" evidence="13">
    <location>
        <begin position="5"/>
        <end position="108"/>
    </location>
</feature>
<feature type="domain" description="S-adenosylmethionine synthetase central" evidence="14">
    <location>
        <begin position="122"/>
        <end position="238"/>
    </location>
</feature>